<dbReference type="EMBL" id="CP042436">
    <property type="protein sequence ID" value="QEC63347.1"/>
    <property type="molecule type" value="Genomic_DNA"/>
</dbReference>
<evidence type="ECO:0000313" key="2">
    <source>
        <dbReference type="EMBL" id="QEC63347.1"/>
    </source>
</evidence>
<dbReference type="AlphaFoldDB" id="A0A5B8UW41"/>
<dbReference type="KEGG" id="mgin:FRZ54_12430"/>
<dbReference type="Pfam" id="PF09722">
    <property type="entry name" value="Xre_MbcA_ParS_C"/>
    <property type="match status" value="1"/>
</dbReference>
<gene>
    <name evidence="2" type="ORF">FRZ54_12430</name>
</gene>
<name>A0A5B8UW41_9SPHI</name>
<keyword evidence="3" id="KW-1185">Reference proteome</keyword>
<protein>
    <submittedName>
        <fullName evidence="2">DUF2384 domain-containing protein</fullName>
    </submittedName>
</protein>
<organism evidence="2 3">
    <name type="scientific">Mucilaginibacter ginsenosidivorans</name>
    <dbReference type="NCBI Taxonomy" id="398053"/>
    <lineage>
        <taxon>Bacteria</taxon>
        <taxon>Pseudomonadati</taxon>
        <taxon>Bacteroidota</taxon>
        <taxon>Sphingobacteriia</taxon>
        <taxon>Sphingobacteriales</taxon>
        <taxon>Sphingobacteriaceae</taxon>
        <taxon>Mucilaginibacter</taxon>
    </lineage>
</organism>
<evidence type="ECO:0000259" key="1">
    <source>
        <dbReference type="Pfam" id="PF09722"/>
    </source>
</evidence>
<evidence type="ECO:0000313" key="3">
    <source>
        <dbReference type="Proteomes" id="UP000321479"/>
    </source>
</evidence>
<dbReference type="Proteomes" id="UP000321479">
    <property type="component" value="Chromosome"/>
</dbReference>
<reference evidence="2 3" key="1">
    <citation type="journal article" date="2017" name="Curr. Microbiol.">
        <title>Mucilaginibacter ginsenosidivorans sp. nov., Isolated from Soil of Ginseng Field.</title>
        <authorList>
            <person name="Kim M.M."/>
            <person name="Siddiqi M.Z."/>
            <person name="Im W.T."/>
        </authorList>
    </citation>
    <scope>NUCLEOTIDE SEQUENCE [LARGE SCALE GENOMIC DNA]</scope>
    <source>
        <strain evidence="2 3">Gsoil 3017</strain>
    </source>
</reference>
<feature type="domain" description="Antitoxin Xre/MbcA/ParS-like toxin-binding" evidence="1">
    <location>
        <begin position="135"/>
        <end position="182"/>
    </location>
</feature>
<dbReference type="OrthoDB" id="5770459at2"/>
<sequence length="185" mass="20955">MVKNFVSKGKILPLYMSEKKQGHSSRPEYIYEGGKKYKAYDTNTVTRDNYFSDLLVPYTSYFKSPIAKLDAIRKGLQPGAINDLIVVTGATQTDVSRWLDITEPTLRKHIQNTKELNLGISEHIIQLFELFNKGIDTFGSLTEFKHWLKSYNIGIDAVPFDLLDTITGIGIIMNELIRIDYGATA</sequence>
<accession>A0A5B8UW41</accession>
<dbReference type="InterPro" id="IPR024467">
    <property type="entry name" value="Xre/MbcA/ParS-like_toxin-bd"/>
</dbReference>
<proteinExistence type="predicted"/>